<feature type="transmembrane region" description="Helical" evidence="5">
    <location>
        <begin position="174"/>
        <end position="191"/>
    </location>
</feature>
<evidence type="ECO:0000313" key="7">
    <source>
        <dbReference type="EMBL" id="GAA1950916.1"/>
    </source>
</evidence>
<accession>A0ABP5BUX9</accession>
<dbReference type="GO" id="GO:0016301">
    <property type="term" value="F:kinase activity"/>
    <property type="evidence" value="ECO:0007669"/>
    <property type="project" value="UniProtKB-KW"/>
</dbReference>
<keyword evidence="5" id="KW-1133">Transmembrane helix</keyword>
<sequence>MGEDGRRKESLRMAQGEKDGPSVGLDTKEAWWGDVPVDRARHSFHPLRWVIVGCLFLLPAYIPIFIELAKPPVTASNYVIGGLLVGYGALYVTFPSVQSPGPRWLMFAHPVTMLAIGSVLVLVTESPYILLYASLVVVFTLPAAWGLILDGGALLVIFAVSWLDGQFGQRLSDYITVTSITAAVFFMARLVRAVRRLEMANAEISTLAVAEERARLARDLHDVLGHSLTTITVKAGLARKILERGGDVQQAITEVREVEGLSRSALSDVRATVSDYREVSLSAEIVGARAALRAAEIDADLPHAVDNVEPSLQRPFGYVVREAVTNVIRHSGAKRAQIRLGRNWVEISDDGKAAGPVPSGNGLNGLTERLTGVGGSLTASAGPRGGFVVRAEVPLDAEPASAPSARVEPAGGFA</sequence>
<dbReference type="Proteomes" id="UP001501116">
    <property type="component" value="Unassembled WGS sequence"/>
</dbReference>
<dbReference type="PANTHER" id="PTHR24421">
    <property type="entry name" value="NITRATE/NITRITE SENSOR PROTEIN NARX-RELATED"/>
    <property type="match status" value="1"/>
</dbReference>
<reference evidence="8" key="1">
    <citation type="journal article" date="2019" name="Int. J. Syst. Evol. Microbiol.">
        <title>The Global Catalogue of Microorganisms (GCM) 10K type strain sequencing project: providing services to taxonomists for standard genome sequencing and annotation.</title>
        <authorList>
            <consortium name="The Broad Institute Genomics Platform"/>
            <consortium name="The Broad Institute Genome Sequencing Center for Infectious Disease"/>
            <person name="Wu L."/>
            <person name="Ma J."/>
        </authorList>
    </citation>
    <scope>NUCLEOTIDE SEQUENCE [LARGE SCALE GENOMIC DNA]</scope>
    <source>
        <strain evidence="8">JCM 14545</strain>
    </source>
</reference>
<feature type="transmembrane region" description="Helical" evidence="5">
    <location>
        <begin position="47"/>
        <end position="66"/>
    </location>
</feature>
<evidence type="ECO:0000256" key="2">
    <source>
        <dbReference type="ARBA" id="ARBA00022777"/>
    </source>
</evidence>
<proteinExistence type="predicted"/>
<dbReference type="CDD" id="cd16917">
    <property type="entry name" value="HATPase_UhpB-NarQ-NarX-like"/>
    <property type="match status" value="1"/>
</dbReference>
<dbReference type="SUPFAM" id="SSF55874">
    <property type="entry name" value="ATPase domain of HSP90 chaperone/DNA topoisomerase II/histidine kinase"/>
    <property type="match status" value="1"/>
</dbReference>
<dbReference type="InterPro" id="IPR036890">
    <property type="entry name" value="HATPase_C_sf"/>
</dbReference>
<dbReference type="InterPro" id="IPR011712">
    <property type="entry name" value="Sig_transdc_His_kin_sub3_dim/P"/>
</dbReference>
<dbReference type="Gene3D" id="1.20.5.1930">
    <property type="match status" value="1"/>
</dbReference>
<dbReference type="InterPro" id="IPR050482">
    <property type="entry name" value="Sensor_HK_TwoCompSys"/>
</dbReference>
<dbReference type="EMBL" id="BAAANN010000006">
    <property type="protein sequence ID" value="GAA1950916.1"/>
    <property type="molecule type" value="Genomic_DNA"/>
</dbReference>
<feature type="domain" description="Signal transduction histidine kinase subgroup 3 dimerisation and phosphoacceptor" evidence="6">
    <location>
        <begin position="212"/>
        <end position="280"/>
    </location>
</feature>
<feature type="transmembrane region" description="Helical" evidence="5">
    <location>
        <begin position="129"/>
        <end position="162"/>
    </location>
</feature>
<feature type="region of interest" description="Disordered" evidence="4">
    <location>
        <begin position="1"/>
        <end position="25"/>
    </location>
</feature>
<gene>
    <name evidence="7" type="ORF">GCM10009754_19610</name>
</gene>
<name>A0ABP5BUX9_9PSEU</name>
<dbReference type="PANTHER" id="PTHR24421:SF63">
    <property type="entry name" value="SENSOR HISTIDINE KINASE DESK"/>
    <property type="match status" value="1"/>
</dbReference>
<keyword evidence="5" id="KW-0812">Transmembrane</keyword>
<protein>
    <submittedName>
        <fullName evidence="7">Sensor histidine kinase</fullName>
    </submittedName>
</protein>
<evidence type="ECO:0000256" key="1">
    <source>
        <dbReference type="ARBA" id="ARBA00022679"/>
    </source>
</evidence>
<keyword evidence="3" id="KW-0902">Two-component regulatory system</keyword>
<keyword evidence="5" id="KW-0472">Membrane</keyword>
<evidence type="ECO:0000313" key="8">
    <source>
        <dbReference type="Proteomes" id="UP001501116"/>
    </source>
</evidence>
<feature type="transmembrane region" description="Helical" evidence="5">
    <location>
        <begin position="78"/>
        <end position="97"/>
    </location>
</feature>
<evidence type="ECO:0000256" key="4">
    <source>
        <dbReference type="SAM" id="MobiDB-lite"/>
    </source>
</evidence>
<evidence type="ECO:0000259" key="6">
    <source>
        <dbReference type="Pfam" id="PF07730"/>
    </source>
</evidence>
<evidence type="ECO:0000256" key="5">
    <source>
        <dbReference type="SAM" id="Phobius"/>
    </source>
</evidence>
<dbReference type="Pfam" id="PF07730">
    <property type="entry name" value="HisKA_3"/>
    <property type="match status" value="1"/>
</dbReference>
<keyword evidence="2 7" id="KW-0418">Kinase</keyword>
<feature type="transmembrane region" description="Helical" evidence="5">
    <location>
        <begin position="104"/>
        <end position="123"/>
    </location>
</feature>
<dbReference type="Gene3D" id="3.30.565.10">
    <property type="entry name" value="Histidine kinase-like ATPase, C-terminal domain"/>
    <property type="match status" value="1"/>
</dbReference>
<keyword evidence="8" id="KW-1185">Reference proteome</keyword>
<keyword evidence="1" id="KW-0808">Transferase</keyword>
<evidence type="ECO:0000256" key="3">
    <source>
        <dbReference type="ARBA" id="ARBA00023012"/>
    </source>
</evidence>
<organism evidence="7 8">
    <name type="scientific">Amycolatopsis minnesotensis</name>
    <dbReference type="NCBI Taxonomy" id="337894"/>
    <lineage>
        <taxon>Bacteria</taxon>
        <taxon>Bacillati</taxon>
        <taxon>Actinomycetota</taxon>
        <taxon>Actinomycetes</taxon>
        <taxon>Pseudonocardiales</taxon>
        <taxon>Pseudonocardiaceae</taxon>
        <taxon>Amycolatopsis</taxon>
    </lineage>
</organism>
<comment type="caution">
    <text evidence="7">The sequence shown here is derived from an EMBL/GenBank/DDBJ whole genome shotgun (WGS) entry which is preliminary data.</text>
</comment>